<organism evidence="1 2">
    <name type="scientific">Rhizobium leguminosarum</name>
    <dbReference type="NCBI Taxonomy" id="384"/>
    <lineage>
        <taxon>Bacteria</taxon>
        <taxon>Pseudomonadati</taxon>
        <taxon>Pseudomonadota</taxon>
        <taxon>Alphaproteobacteria</taxon>
        <taxon>Hyphomicrobiales</taxon>
        <taxon>Rhizobiaceae</taxon>
        <taxon>Rhizobium/Agrobacterium group</taxon>
        <taxon>Rhizobium</taxon>
    </lineage>
</organism>
<accession>A0A4Q1TI67</accession>
<evidence type="ECO:0000313" key="2">
    <source>
        <dbReference type="Proteomes" id="UP000290767"/>
    </source>
</evidence>
<proteinExistence type="predicted"/>
<sequence>MRGVALTTLDEMTRVWNVTIEGLFAATEDDLASVSTFKVAAGTGKEGCRDVLLITCSWWSRLNQNLSSMPLSFGIGAGDQAQYYIGQR</sequence>
<protein>
    <submittedName>
        <fullName evidence="1">Uncharacterized protein</fullName>
    </submittedName>
</protein>
<reference evidence="1 2" key="1">
    <citation type="submission" date="2017-03" db="EMBL/GenBank/DDBJ databases">
        <authorList>
            <person name="Safronova V.I."/>
            <person name="Sazanova A.L."/>
            <person name="Chirak E.R."/>
        </authorList>
    </citation>
    <scope>NUCLEOTIDE SEQUENCE [LARGE SCALE GENOMIC DNA]</scope>
    <source>
        <strain evidence="1 2">Tri-43</strain>
    </source>
</reference>
<dbReference type="EMBL" id="MZMU01000022">
    <property type="protein sequence ID" value="RXT17803.1"/>
    <property type="molecule type" value="Genomic_DNA"/>
</dbReference>
<comment type="caution">
    <text evidence="1">The sequence shown here is derived from an EMBL/GenBank/DDBJ whole genome shotgun (WGS) entry which is preliminary data.</text>
</comment>
<evidence type="ECO:0000313" key="1">
    <source>
        <dbReference type="EMBL" id="RXT17803.1"/>
    </source>
</evidence>
<name>A0A4Q1TI67_RHILE</name>
<gene>
    <name evidence="1" type="ORF">B5P46_28580</name>
</gene>
<dbReference type="AlphaFoldDB" id="A0A4Q1TI67"/>
<dbReference type="Proteomes" id="UP000290767">
    <property type="component" value="Unassembled WGS sequence"/>
</dbReference>